<evidence type="ECO:0000313" key="1">
    <source>
        <dbReference type="EMBL" id="MCI93032.1"/>
    </source>
</evidence>
<dbReference type="SUPFAM" id="SSF49723">
    <property type="entry name" value="Lipase/lipooxygenase domain (PLAT/LH2 domain)"/>
    <property type="match status" value="1"/>
</dbReference>
<dbReference type="Proteomes" id="UP000265520">
    <property type="component" value="Unassembled WGS sequence"/>
</dbReference>
<dbReference type="InterPro" id="IPR036392">
    <property type="entry name" value="PLAT/LH2_dom_sf"/>
</dbReference>
<accession>A0A392W024</accession>
<comment type="caution">
    <text evidence="1">The sequence shown here is derived from an EMBL/GenBank/DDBJ whole genome shotgun (WGS) entry which is preliminary data.</text>
</comment>
<name>A0A392W024_9FABA</name>
<evidence type="ECO:0000313" key="2">
    <source>
        <dbReference type="Proteomes" id="UP000265520"/>
    </source>
</evidence>
<feature type="non-terminal residue" evidence="1">
    <location>
        <position position="59"/>
    </location>
</feature>
<dbReference type="EMBL" id="LXQA011317840">
    <property type="protein sequence ID" value="MCI93032.1"/>
    <property type="molecule type" value="Genomic_DNA"/>
</dbReference>
<sequence length="59" mass="5737">MHKNVLDINALTTAQSTAGVINGVIGAASGVAGSIFDTYTAGLGCSVALRLISATTADG</sequence>
<organism evidence="1 2">
    <name type="scientific">Trifolium medium</name>
    <dbReference type="NCBI Taxonomy" id="97028"/>
    <lineage>
        <taxon>Eukaryota</taxon>
        <taxon>Viridiplantae</taxon>
        <taxon>Streptophyta</taxon>
        <taxon>Embryophyta</taxon>
        <taxon>Tracheophyta</taxon>
        <taxon>Spermatophyta</taxon>
        <taxon>Magnoliopsida</taxon>
        <taxon>eudicotyledons</taxon>
        <taxon>Gunneridae</taxon>
        <taxon>Pentapetalae</taxon>
        <taxon>rosids</taxon>
        <taxon>fabids</taxon>
        <taxon>Fabales</taxon>
        <taxon>Fabaceae</taxon>
        <taxon>Papilionoideae</taxon>
        <taxon>50 kb inversion clade</taxon>
        <taxon>NPAAA clade</taxon>
        <taxon>Hologalegina</taxon>
        <taxon>IRL clade</taxon>
        <taxon>Trifolieae</taxon>
        <taxon>Trifolium</taxon>
    </lineage>
</organism>
<keyword evidence="2" id="KW-1185">Reference proteome</keyword>
<dbReference type="AlphaFoldDB" id="A0A392W024"/>
<reference evidence="1 2" key="1">
    <citation type="journal article" date="2018" name="Front. Plant Sci.">
        <title>Red Clover (Trifolium pratense) and Zigzag Clover (T. medium) - A Picture of Genomic Similarities and Differences.</title>
        <authorList>
            <person name="Dluhosova J."/>
            <person name="Istvanek J."/>
            <person name="Nedelnik J."/>
            <person name="Repkova J."/>
        </authorList>
    </citation>
    <scope>NUCLEOTIDE SEQUENCE [LARGE SCALE GENOMIC DNA]</scope>
    <source>
        <strain evidence="2">cv. 10/8</strain>
        <tissue evidence="1">Leaf</tissue>
    </source>
</reference>
<proteinExistence type="predicted"/>
<protein>
    <submittedName>
        <fullName evidence="1">Lipoxygenase-10</fullName>
    </submittedName>
</protein>
<dbReference type="Gene3D" id="2.60.60.20">
    <property type="entry name" value="PLAT/LH2 domain"/>
    <property type="match status" value="1"/>
</dbReference>